<keyword evidence="4 7" id="KW-0812">Transmembrane</keyword>
<gene>
    <name evidence="8" type="ORF">ERS672216_01209</name>
</gene>
<organism evidence="8 9">
    <name type="scientific">Campylobacter geochelonis</name>
    <dbReference type="NCBI Taxonomy" id="1780362"/>
    <lineage>
        <taxon>Bacteria</taxon>
        <taxon>Pseudomonadati</taxon>
        <taxon>Campylobacterota</taxon>
        <taxon>Epsilonproteobacteria</taxon>
        <taxon>Campylobacterales</taxon>
        <taxon>Campylobacteraceae</taxon>
        <taxon>Campylobacter</taxon>
    </lineage>
</organism>
<dbReference type="AlphaFoldDB" id="A0A128EGP6"/>
<evidence type="ECO:0000313" key="9">
    <source>
        <dbReference type="Proteomes" id="UP000069632"/>
    </source>
</evidence>
<keyword evidence="6 7" id="KW-0472">Membrane</keyword>
<dbReference type="InterPro" id="IPR032808">
    <property type="entry name" value="DoxX"/>
</dbReference>
<evidence type="ECO:0000256" key="5">
    <source>
        <dbReference type="ARBA" id="ARBA00022989"/>
    </source>
</evidence>
<dbReference type="Pfam" id="PF07681">
    <property type="entry name" value="DoxX"/>
    <property type="match status" value="1"/>
</dbReference>
<sequence length="133" mass="14031">MLNKLHAPNLGLLLLRIALGACVIFHGIAKIKGGIGGVKGMLSGAGLPEFIGYGVYLGEFIAPIMIILGIFTRFASLILIGTCFTILYLAFSDNIFELLAKTGGLKAEIVYLYLGGAFCLLFSGGGKFVIKAD</sequence>
<keyword evidence="9" id="KW-1185">Reference proteome</keyword>
<evidence type="ECO:0000256" key="2">
    <source>
        <dbReference type="ARBA" id="ARBA00006679"/>
    </source>
</evidence>
<dbReference type="OrthoDB" id="280866at2"/>
<feature type="transmembrane region" description="Helical" evidence="7">
    <location>
        <begin position="12"/>
        <end position="29"/>
    </location>
</feature>
<evidence type="ECO:0000256" key="4">
    <source>
        <dbReference type="ARBA" id="ARBA00022692"/>
    </source>
</evidence>
<proteinExistence type="inferred from homology"/>
<dbReference type="PANTHER" id="PTHR33452">
    <property type="entry name" value="OXIDOREDUCTASE CATD-RELATED"/>
    <property type="match status" value="1"/>
</dbReference>
<dbReference type="EMBL" id="FIZP01000005">
    <property type="protein sequence ID" value="CZE48060.1"/>
    <property type="molecule type" value="Genomic_DNA"/>
</dbReference>
<evidence type="ECO:0000256" key="7">
    <source>
        <dbReference type="SAM" id="Phobius"/>
    </source>
</evidence>
<name>A0A128EGP6_9BACT</name>
<dbReference type="Proteomes" id="UP000069632">
    <property type="component" value="Unassembled WGS sequence"/>
</dbReference>
<protein>
    <submittedName>
        <fullName evidence="8">DoxX family protein</fullName>
    </submittedName>
</protein>
<reference evidence="8 9" key="1">
    <citation type="submission" date="2016-02" db="EMBL/GenBank/DDBJ databases">
        <authorList>
            <consortium name="Pathogen Informatics"/>
        </authorList>
    </citation>
    <scope>NUCLEOTIDE SEQUENCE [LARGE SCALE GENOMIC DNA]</scope>
    <source>
        <strain evidence="8 9">RC20</strain>
    </source>
</reference>
<evidence type="ECO:0000313" key="8">
    <source>
        <dbReference type="EMBL" id="CZE48060.1"/>
    </source>
</evidence>
<keyword evidence="3" id="KW-1003">Cell membrane</keyword>
<comment type="subcellular location">
    <subcellularLocation>
        <location evidence="1">Cell membrane</location>
        <topology evidence="1">Multi-pass membrane protein</topology>
    </subcellularLocation>
</comment>
<accession>A0A128EGP6</accession>
<feature type="transmembrane region" description="Helical" evidence="7">
    <location>
        <begin position="50"/>
        <end position="71"/>
    </location>
</feature>
<evidence type="ECO:0000256" key="3">
    <source>
        <dbReference type="ARBA" id="ARBA00022475"/>
    </source>
</evidence>
<dbReference type="PANTHER" id="PTHR33452:SF1">
    <property type="entry name" value="INNER MEMBRANE PROTEIN YPHA-RELATED"/>
    <property type="match status" value="1"/>
</dbReference>
<dbReference type="InterPro" id="IPR051907">
    <property type="entry name" value="DoxX-like_oxidoreductase"/>
</dbReference>
<dbReference type="RefSeq" id="WP_075494184.1">
    <property type="nucleotide sequence ID" value="NZ_CP053844.1"/>
</dbReference>
<evidence type="ECO:0000256" key="1">
    <source>
        <dbReference type="ARBA" id="ARBA00004651"/>
    </source>
</evidence>
<dbReference type="GO" id="GO:0005886">
    <property type="term" value="C:plasma membrane"/>
    <property type="evidence" value="ECO:0007669"/>
    <property type="project" value="UniProtKB-SubCell"/>
</dbReference>
<evidence type="ECO:0000256" key="6">
    <source>
        <dbReference type="ARBA" id="ARBA00023136"/>
    </source>
</evidence>
<feature type="transmembrane region" description="Helical" evidence="7">
    <location>
        <begin position="77"/>
        <end position="99"/>
    </location>
</feature>
<comment type="similarity">
    <text evidence="2">Belongs to the DoxX family.</text>
</comment>
<keyword evidence="5 7" id="KW-1133">Transmembrane helix</keyword>
<feature type="transmembrane region" description="Helical" evidence="7">
    <location>
        <begin position="111"/>
        <end position="130"/>
    </location>
</feature>